<sequence>MIFKGNILQYKDKVFNFDEKIINVAKKNKLVVVLETKFYVHDTMGSYYNIFDSENSLEKIKVQMNYDIFIEINSKIYIIRNFIRGKEYLVDGELITTCERYILFRKDDFYFILDYKNNKVYALTIDLNGYKIEGYKNNLLIIDTNKVVVVDIKNSMSVREIGCIDCVKSYKNGFGCKNSNCVKNTNIQTNNGNRNLFVKIENTEIKRFGVGDEFIAIGNALFLDNIVITQNYSEHVLPWFVKYLNKNTLIKYLGSFYTSVDEVELCKSIEKELALIFEKEFLETKDKMKFITQNSVLIEGMANNCKSEIFKSLINFKKFQEYDRRIIENIKIDENEYNAICLSDFNYNRLFFFKEQFNDIDNIAYKYLRSKEFFLLKRDIDKYIGKALKHYYKDSRITDMYNFLDLDKIGSIAQDVVDPKQARENAFVYRRMGIMGIGYFYFGCKKTKEVKYHGVRLKRRNLIEVLEPQKSWNNIGTVHYNIVNFLGNPLDQNVSFEYFKDKMNEPEPFCGMAYALGLQGKLKDIEFTDLINSSCEFSIGLILGIAISNRGSNDEAIISQLKELFICDTPFSLKPISALALGFLSLGNPTSFSKSIILEQLKKKGRYPSEEHNKGNILWYDEIYRIVTVLGLSLLYITDEYSSKNNFMPNKCYRKEVFNLEDSLCELLLNGIIFFNSQDKKILPKLKRSSDSKPEEIYYSALLYNCVTFEKDIYNVIDYLTNIEDQSSLYYKYRASGELMYAAMYYLRNKNECRNNRCQKEKCVLADKRIKKRLLDIALKKEYRDKFMFINILLCLAIMFNGTSDIELLKITRRKILEYEDIDHLQKRKEFAAGKYENTFLYYPDVIRYHQILGLLSPGAGFYELEFNHILIFNIISSFYIIHPVTAIDQGYFQLLRYFIVLNFKSSKYLKHLKKVELFSCVNECKYKLNKKKSHPKNHTPNNNYINTIPPINPTNTPPLKNKQAIMINGYNVVRDIKIKYNNLHDILPECGIERKIIIDILSDYYEQTKDKKYKEIATMLRYY</sequence>
<dbReference type="OMA" id="NCKSEIF"/>
<dbReference type="STRING" id="1358809.S7W650"/>
<accession>S7W650</accession>
<dbReference type="Gene3D" id="1.25.10.10">
    <property type="entry name" value="Leucine-rich Repeat Variant"/>
    <property type="match status" value="1"/>
</dbReference>
<dbReference type="HOGENOM" id="CLU_292731_0_0_1"/>
<feature type="non-terminal residue" evidence="1">
    <location>
        <position position="1024"/>
    </location>
</feature>
<dbReference type="OrthoDB" id="26401at2759"/>
<dbReference type="EMBL" id="ATCN01000910">
    <property type="protein sequence ID" value="EPR78270.1"/>
    <property type="molecule type" value="Genomic_DNA"/>
</dbReference>
<organism evidence="1 2">
    <name type="scientific">Spraguea lophii (strain 42_110)</name>
    <name type="common">Microsporidian parasite</name>
    <dbReference type="NCBI Taxonomy" id="1358809"/>
    <lineage>
        <taxon>Eukaryota</taxon>
        <taxon>Fungi</taxon>
        <taxon>Fungi incertae sedis</taxon>
        <taxon>Microsporidia</taxon>
        <taxon>Spragueidae</taxon>
        <taxon>Spraguea</taxon>
    </lineage>
</organism>
<comment type="caution">
    <text evidence="1">The sequence shown here is derived from an EMBL/GenBank/DDBJ whole genome shotgun (WGS) entry which is preliminary data.</text>
</comment>
<dbReference type="InterPro" id="IPR011989">
    <property type="entry name" value="ARM-like"/>
</dbReference>
<name>S7W650_SPRLO</name>
<keyword evidence="2" id="KW-1185">Reference proteome</keyword>
<dbReference type="InParanoid" id="S7W650"/>
<evidence type="ECO:0000313" key="1">
    <source>
        <dbReference type="EMBL" id="EPR78270.1"/>
    </source>
</evidence>
<dbReference type="AlphaFoldDB" id="S7W650"/>
<dbReference type="VEuPathDB" id="MicrosporidiaDB:SLOPH_2400"/>
<evidence type="ECO:0000313" key="2">
    <source>
        <dbReference type="Proteomes" id="UP000014978"/>
    </source>
</evidence>
<evidence type="ECO:0008006" key="3">
    <source>
        <dbReference type="Google" id="ProtNLM"/>
    </source>
</evidence>
<protein>
    <recommendedName>
        <fullName evidence="3">Anaphase-promoting complex subunit 1</fullName>
    </recommendedName>
</protein>
<gene>
    <name evidence="1" type="ORF">SLOPH_2400</name>
</gene>
<dbReference type="Proteomes" id="UP000014978">
    <property type="component" value="Unassembled WGS sequence"/>
</dbReference>
<proteinExistence type="predicted"/>
<reference evidence="2" key="1">
    <citation type="journal article" date="2013" name="PLoS Genet.">
        <title>The genome of Spraguea lophii and the basis of host-microsporidian interactions.</title>
        <authorList>
            <person name="Campbell S.E."/>
            <person name="Williams T.A."/>
            <person name="Yousuf A."/>
            <person name="Soanes D.M."/>
            <person name="Paszkiewicz K.H."/>
            <person name="Williams B.A.P."/>
        </authorList>
    </citation>
    <scope>NUCLEOTIDE SEQUENCE [LARGE SCALE GENOMIC DNA]</scope>
    <source>
        <strain evidence="2">42_110</strain>
    </source>
</reference>